<comment type="function">
    <text evidence="1">Removes C-terminal D-alanyl residues from sugar-peptide cell wall precursors.</text>
</comment>
<feature type="domain" description="Peptidase S11 D-Ala-D-Ala carboxypeptidase A C-terminal" evidence="16">
    <location>
        <begin position="278"/>
        <end position="368"/>
    </location>
</feature>
<dbReference type="Gene3D" id="2.60.410.10">
    <property type="entry name" value="D-Ala-D-Ala carboxypeptidase, C-terminal domain"/>
    <property type="match status" value="1"/>
</dbReference>
<dbReference type="SMART" id="SM00936">
    <property type="entry name" value="PBP5_C"/>
    <property type="match status" value="1"/>
</dbReference>
<evidence type="ECO:0000256" key="1">
    <source>
        <dbReference type="ARBA" id="ARBA00003217"/>
    </source>
</evidence>
<feature type="active site" description="Acyl-ester intermediate" evidence="13">
    <location>
        <position position="60"/>
    </location>
</feature>
<keyword evidence="6" id="KW-0645">Protease</keyword>
<dbReference type="Pfam" id="PF00768">
    <property type="entry name" value="Peptidase_S11"/>
    <property type="match status" value="1"/>
</dbReference>
<dbReference type="Proteomes" id="UP001205748">
    <property type="component" value="Unassembled WGS sequence"/>
</dbReference>
<dbReference type="EC" id="3.4.16.4" evidence="4"/>
<dbReference type="InterPro" id="IPR015956">
    <property type="entry name" value="Peniciliin-bd_prot_C_sf"/>
</dbReference>
<comment type="caution">
    <text evidence="17">The sequence shown here is derived from an EMBL/GenBank/DDBJ whole genome shotgun (WGS) entry which is preliminary data.</text>
</comment>
<evidence type="ECO:0000256" key="5">
    <source>
        <dbReference type="ARBA" id="ARBA00022645"/>
    </source>
</evidence>
<dbReference type="InterPro" id="IPR018044">
    <property type="entry name" value="Peptidase_S11"/>
</dbReference>
<proteinExistence type="inferred from homology"/>
<sequence length="387" mass="42860">MNNRRIILMITIFVFSFFIFEPMVFADETVIESKSAVLIDAATGEVLFEQNKDEKLPPASITKIMTMLLTMEAVDSGKITLEDKVNISELASKMGGTQLYLEPGELRTVEELLIGVAVESANDAATALGEYIGGTQESFVKMMNDRAKELGMNNTKFKNANGLSEEGHYTTAYDIAIMSKELVKHPKIHQYLTMWMANVTVGKNNDKTRTLANTNKLLRSYDGLDGIKTGYTSEAKHCLSATSKKGNLRLISVILSAPDSKVRFEEAAKLLDYGFANYDGIQVVDKGEEVKEIDIEKGKSEKLKVITEEPLNVLIKKGADQEIDKKIVLKKSYKAPIKKGEKLGEIVVSSEGKEIGKVNLVASQPIEKTNVLFMYKKLINNLLSPSK</sequence>
<dbReference type="GO" id="GO:0006508">
    <property type="term" value="P:proteolysis"/>
    <property type="evidence" value="ECO:0007669"/>
    <property type="project" value="UniProtKB-KW"/>
</dbReference>
<dbReference type="PANTHER" id="PTHR21581:SF6">
    <property type="entry name" value="TRAFFICKING PROTEIN PARTICLE COMPLEX SUBUNIT 12"/>
    <property type="match status" value="1"/>
</dbReference>
<comment type="pathway">
    <text evidence="2">Cell wall biogenesis; peptidoglycan biosynthesis.</text>
</comment>
<protein>
    <recommendedName>
        <fullName evidence="4">serine-type D-Ala-D-Ala carboxypeptidase</fullName>
        <ecNumber evidence="4">3.4.16.4</ecNumber>
    </recommendedName>
</protein>
<dbReference type="RefSeq" id="WP_257529504.1">
    <property type="nucleotide sequence ID" value="NZ_JANKAS010000002.1"/>
</dbReference>
<dbReference type="AlphaFoldDB" id="A0AAE3HEJ7"/>
<reference evidence="17" key="1">
    <citation type="submission" date="2022-07" db="EMBL/GenBank/DDBJ databases">
        <title>Enhanced cultured diversity of the mouse gut microbiota enables custom-made synthetic communities.</title>
        <authorList>
            <person name="Afrizal A."/>
        </authorList>
    </citation>
    <scope>NUCLEOTIDE SEQUENCE</scope>
    <source>
        <strain evidence="17">DSM 28593</strain>
    </source>
</reference>
<dbReference type="GO" id="GO:0008360">
    <property type="term" value="P:regulation of cell shape"/>
    <property type="evidence" value="ECO:0007669"/>
    <property type="project" value="UniProtKB-KW"/>
</dbReference>
<evidence type="ECO:0000256" key="15">
    <source>
        <dbReference type="RuleBase" id="RU004016"/>
    </source>
</evidence>
<dbReference type="GO" id="GO:0071555">
    <property type="term" value="P:cell wall organization"/>
    <property type="evidence" value="ECO:0007669"/>
    <property type="project" value="UniProtKB-KW"/>
</dbReference>
<name>A0AAE3HEJ7_9FIRM</name>
<feature type="binding site" evidence="14">
    <location>
        <position position="228"/>
    </location>
    <ligand>
        <name>substrate</name>
    </ligand>
</feature>
<keyword evidence="9" id="KW-0133">Cell shape</keyword>
<evidence type="ECO:0000256" key="13">
    <source>
        <dbReference type="PIRSR" id="PIRSR618044-1"/>
    </source>
</evidence>
<keyword evidence="18" id="KW-1185">Reference proteome</keyword>
<keyword evidence="10" id="KW-0573">Peptidoglycan synthesis</keyword>
<dbReference type="InterPro" id="IPR001967">
    <property type="entry name" value="Peptidase_S11_N"/>
</dbReference>
<dbReference type="InterPro" id="IPR037167">
    <property type="entry name" value="Peptidase_S11_C_sf"/>
</dbReference>
<dbReference type="EMBL" id="JANKAS010000002">
    <property type="protein sequence ID" value="MCR1898042.1"/>
    <property type="molecule type" value="Genomic_DNA"/>
</dbReference>
<dbReference type="SUPFAM" id="SSF56601">
    <property type="entry name" value="beta-lactamase/transpeptidase-like"/>
    <property type="match status" value="1"/>
</dbReference>
<gene>
    <name evidence="17" type="ORF">NSA47_03435</name>
</gene>
<keyword evidence="11" id="KW-0961">Cell wall biogenesis/degradation</keyword>
<evidence type="ECO:0000256" key="3">
    <source>
        <dbReference type="ARBA" id="ARBA00007164"/>
    </source>
</evidence>
<dbReference type="PANTHER" id="PTHR21581">
    <property type="entry name" value="D-ALANYL-D-ALANINE CARBOXYPEPTIDASE"/>
    <property type="match status" value="1"/>
</dbReference>
<evidence type="ECO:0000256" key="10">
    <source>
        <dbReference type="ARBA" id="ARBA00022984"/>
    </source>
</evidence>
<dbReference type="InterPro" id="IPR012907">
    <property type="entry name" value="Peptidase_S11_C"/>
</dbReference>
<dbReference type="GO" id="GO:0009252">
    <property type="term" value="P:peptidoglycan biosynthetic process"/>
    <property type="evidence" value="ECO:0007669"/>
    <property type="project" value="UniProtKB-KW"/>
</dbReference>
<accession>A0AAE3HEJ7</accession>
<keyword evidence="8" id="KW-0378">Hydrolase</keyword>
<organism evidence="17 18">
    <name type="scientific">Irregularibacter muris</name>
    <dbReference type="NCBI Taxonomy" id="1796619"/>
    <lineage>
        <taxon>Bacteria</taxon>
        <taxon>Bacillati</taxon>
        <taxon>Bacillota</taxon>
        <taxon>Clostridia</taxon>
        <taxon>Eubacteriales</taxon>
        <taxon>Eubacteriaceae</taxon>
        <taxon>Irregularibacter</taxon>
    </lineage>
</organism>
<dbReference type="PRINTS" id="PR00725">
    <property type="entry name" value="DADACBPTASE1"/>
</dbReference>
<evidence type="ECO:0000256" key="12">
    <source>
        <dbReference type="ARBA" id="ARBA00034000"/>
    </source>
</evidence>
<dbReference type="SUPFAM" id="SSF69189">
    <property type="entry name" value="Penicillin-binding protein associated domain"/>
    <property type="match status" value="1"/>
</dbReference>
<evidence type="ECO:0000256" key="8">
    <source>
        <dbReference type="ARBA" id="ARBA00022801"/>
    </source>
</evidence>
<dbReference type="Gene3D" id="3.40.710.10">
    <property type="entry name" value="DD-peptidase/beta-lactamase superfamily"/>
    <property type="match status" value="1"/>
</dbReference>
<feature type="active site" evidence="13">
    <location>
        <position position="120"/>
    </location>
</feature>
<evidence type="ECO:0000256" key="2">
    <source>
        <dbReference type="ARBA" id="ARBA00004752"/>
    </source>
</evidence>
<keyword evidence="5 17" id="KW-0121">Carboxypeptidase</keyword>
<keyword evidence="7" id="KW-0732">Signal</keyword>
<evidence type="ECO:0000256" key="9">
    <source>
        <dbReference type="ARBA" id="ARBA00022960"/>
    </source>
</evidence>
<evidence type="ECO:0000313" key="18">
    <source>
        <dbReference type="Proteomes" id="UP001205748"/>
    </source>
</evidence>
<dbReference type="InterPro" id="IPR012338">
    <property type="entry name" value="Beta-lactam/transpept-like"/>
</dbReference>
<evidence type="ECO:0000256" key="4">
    <source>
        <dbReference type="ARBA" id="ARBA00012448"/>
    </source>
</evidence>
<evidence type="ECO:0000313" key="17">
    <source>
        <dbReference type="EMBL" id="MCR1898042.1"/>
    </source>
</evidence>
<comment type="similarity">
    <text evidence="3 15">Belongs to the peptidase S11 family.</text>
</comment>
<evidence type="ECO:0000256" key="14">
    <source>
        <dbReference type="PIRSR" id="PIRSR618044-2"/>
    </source>
</evidence>
<evidence type="ECO:0000259" key="16">
    <source>
        <dbReference type="SMART" id="SM00936"/>
    </source>
</evidence>
<dbReference type="Pfam" id="PF07943">
    <property type="entry name" value="PBP5_C"/>
    <property type="match status" value="1"/>
</dbReference>
<evidence type="ECO:0000256" key="7">
    <source>
        <dbReference type="ARBA" id="ARBA00022729"/>
    </source>
</evidence>
<comment type="catalytic activity">
    <reaction evidence="12">
        <text>Preferential cleavage: (Ac)2-L-Lys-D-Ala-|-D-Ala. Also transpeptidation of peptidyl-alanyl moieties that are N-acyl substituents of D-alanine.</text>
        <dbReference type="EC" id="3.4.16.4"/>
    </reaction>
</comment>
<feature type="active site" description="Proton acceptor" evidence="13">
    <location>
        <position position="63"/>
    </location>
</feature>
<evidence type="ECO:0000256" key="6">
    <source>
        <dbReference type="ARBA" id="ARBA00022670"/>
    </source>
</evidence>
<dbReference type="GO" id="GO:0009002">
    <property type="term" value="F:serine-type D-Ala-D-Ala carboxypeptidase activity"/>
    <property type="evidence" value="ECO:0007669"/>
    <property type="project" value="UniProtKB-EC"/>
</dbReference>
<evidence type="ECO:0000256" key="11">
    <source>
        <dbReference type="ARBA" id="ARBA00023316"/>
    </source>
</evidence>